<protein>
    <submittedName>
        <fullName evidence="1">Uncharacterized protein</fullName>
    </submittedName>
</protein>
<reference evidence="1 2" key="1">
    <citation type="journal article" date="2010" name="Science">
        <title>Genomic comparison of the ants Camponotus floridanus and Harpegnathos saltator.</title>
        <authorList>
            <person name="Bonasio R."/>
            <person name="Zhang G."/>
            <person name="Ye C."/>
            <person name="Mutti N.S."/>
            <person name="Fang X."/>
            <person name="Qin N."/>
            <person name="Donahue G."/>
            <person name="Yang P."/>
            <person name="Li Q."/>
            <person name="Li C."/>
            <person name="Zhang P."/>
            <person name="Huang Z."/>
            <person name="Berger S.L."/>
            <person name="Reinberg D."/>
            <person name="Wang J."/>
            <person name="Liebig J."/>
        </authorList>
    </citation>
    <scope>NUCLEOTIDE SEQUENCE [LARGE SCALE GENOMIC DNA]</scope>
    <source>
        <strain evidence="2">C129</strain>
    </source>
</reference>
<dbReference type="EMBL" id="GL441645">
    <property type="protein sequence ID" value="EFN64496.1"/>
    <property type="molecule type" value="Genomic_DNA"/>
</dbReference>
<dbReference type="AlphaFoldDB" id="E2AQ09"/>
<dbReference type="Proteomes" id="UP000000311">
    <property type="component" value="Unassembled WGS sequence"/>
</dbReference>
<proteinExistence type="predicted"/>
<dbReference type="InParanoid" id="E2AQ09"/>
<accession>E2AQ09</accession>
<gene>
    <name evidence="1" type="ORF">EAG_01834</name>
</gene>
<evidence type="ECO:0000313" key="1">
    <source>
        <dbReference type="EMBL" id="EFN64496.1"/>
    </source>
</evidence>
<evidence type="ECO:0000313" key="2">
    <source>
        <dbReference type="Proteomes" id="UP000000311"/>
    </source>
</evidence>
<keyword evidence="2" id="KW-1185">Reference proteome</keyword>
<name>E2AQ09_CAMFO</name>
<organism evidence="2">
    <name type="scientific">Camponotus floridanus</name>
    <name type="common">Florida carpenter ant</name>
    <dbReference type="NCBI Taxonomy" id="104421"/>
    <lineage>
        <taxon>Eukaryota</taxon>
        <taxon>Metazoa</taxon>
        <taxon>Ecdysozoa</taxon>
        <taxon>Arthropoda</taxon>
        <taxon>Hexapoda</taxon>
        <taxon>Insecta</taxon>
        <taxon>Pterygota</taxon>
        <taxon>Neoptera</taxon>
        <taxon>Endopterygota</taxon>
        <taxon>Hymenoptera</taxon>
        <taxon>Apocrita</taxon>
        <taxon>Aculeata</taxon>
        <taxon>Formicoidea</taxon>
        <taxon>Formicidae</taxon>
        <taxon>Formicinae</taxon>
        <taxon>Camponotus</taxon>
    </lineage>
</organism>
<sequence length="367" mass="41804">MSVLQKDRGHNDEIPTENRMAFSPILKRLRKRGILSSPTPITIGDDVASEEITYIRERGERGARYAAVDCRKACISVKVHYSVLGSARVIFCEFSIARNSHCTTGSLANPRISWYLSQIDYGIVDERDPLDDRITVERELLDQQQIREANLQRSLLVGDLANVFYQRAKSLSGERCHGPENVPAADVEVRVKRVLAYPFEWRPAIGLRERDIFIVQLDQTIGMVIASAGKAHETSSQALIENKIPKSSLTAMKRGLQKRDLINYSKNLVWSDHEIDEILVRQLNIDRLQMVRQRSKKDKQSQDINEGHKPRLLAYNVRLNQVNRAQVQCLISNNLLTHPTNRETCLAKTMENPRSRSSLILRVTIIA</sequence>